<dbReference type="Proteomes" id="UP000018144">
    <property type="component" value="Unassembled WGS sequence"/>
</dbReference>
<name>U4KX79_PYROM</name>
<keyword evidence="2" id="KW-1185">Reference proteome</keyword>
<protein>
    <submittedName>
        <fullName evidence="1">Uncharacterized protein</fullName>
    </submittedName>
</protein>
<proteinExistence type="predicted"/>
<organism evidence="1 2">
    <name type="scientific">Pyronema omphalodes (strain CBS 100304)</name>
    <name type="common">Pyronema confluens</name>
    <dbReference type="NCBI Taxonomy" id="1076935"/>
    <lineage>
        <taxon>Eukaryota</taxon>
        <taxon>Fungi</taxon>
        <taxon>Dikarya</taxon>
        <taxon>Ascomycota</taxon>
        <taxon>Pezizomycotina</taxon>
        <taxon>Pezizomycetes</taxon>
        <taxon>Pezizales</taxon>
        <taxon>Pyronemataceae</taxon>
        <taxon>Pyronema</taxon>
    </lineage>
</organism>
<evidence type="ECO:0000313" key="2">
    <source>
        <dbReference type="Proteomes" id="UP000018144"/>
    </source>
</evidence>
<reference evidence="1 2" key="1">
    <citation type="journal article" date="2013" name="PLoS Genet.">
        <title>The genome and development-dependent transcriptomes of Pyronema confluens: a window into fungal evolution.</title>
        <authorList>
            <person name="Traeger S."/>
            <person name="Altegoer F."/>
            <person name="Freitag M."/>
            <person name="Gabaldon T."/>
            <person name="Kempken F."/>
            <person name="Kumar A."/>
            <person name="Marcet-Houben M."/>
            <person name="Poggeler S."/>
            <person name="Stajich J.E."/>
            <person name="Nowrousian M."/>
        </authorList>
    </citation>
    <scope>NUCLEOTIDE SEQUENCE [LARGE SCALE GENOMIC DNA]</scope>
    <source>
        <strain evidence="2">CBS 100304</strain>
        <tissue evidence="1">Vegetative mycelium</tissue>
    </source>
</reference>
<dbReference type="EMBL" id="HF935276">
    <property type="protein sequence ID" value="CCX05906.1"/>
    <property type="molecule type" value="Genomic_DNA"/>
</dbReference>
<gene>
    <name evidence="1" type="ORF">PCON_05493</name>
</gene>
<accession>U4KX79</accession>
<evidence type="ECO:0000313" key="1">
    <source>
        <dbReference type="EMBL" id="CCX05906.1"/>
    </source>
</evidence>
<sequence length="12" mass="1278">MCVPALNGRFLG</sequence>